<evidence type="ECO:0000256" key="3">
    <source>
        <dbReference type="ARBA" id="ARBA00022989"/>
    </source>
</evidence>
<dbReference type="PANTHER" id="PTHR23508:SF10">
    <property type="entry name" value="CARBOXYLIC ACID TRANSPORTER PROTEIN HOMOLOG"/>
    <property type="match status" value="1"/>
</dbReference>
<dbReference type="InterPro" id="IPR011701">
    <property type="entry name" value="MFS"/>
</dbReference>
<keyword evidence="4 5" id="KW-0472">Membrane</keyword>
<evidence type="ECO:0000256" key="1">
    <source>
        <dbReference type="ARBA" id="ARBA00004141"/>
    </source>
</evidence>
<protein>
    <submittedName>
        <fullName evidence="7">AAHS family 4-hydroxybenzoate transporter-like MFS transporter</fullName>
    </submittedName>
</protein>
<evidence type="ECO:0000259" key="6">
    <source>
        <dbReference type="PROSITE" id="PS50850"/>
    </source>
</evidence>
<proteinExistence type="predicted"/>
<dbReference type="GO" id="GO:0005886">
    <property type="term" value="C:plasma membrane"/>
    <property type="evidence" value="ECO:0007669"/>
    <property type="project" value="TreeGrafter"/>
</dbReference>
<feature type="transmembrane region" description="Helical" evidence="5">
    <location>
        <begin position="315"/>
        <end position="335"/>
    </location>
</feature>
<dbReference type="PROSITE" id="PS50850">
    <property type="entry name" value="MFS"/>
    <property type="match status" value="1"/>
</dbReference>
<dbReference type="SUPFAM" id="SSF103473">
    <property type="entry name" value="MFS general substrate transporter"/>
    <property type="match status" value="1"/>
</dbReference>
<comment type="subcellular location">
    <subcellularLocation>
        <location evidence="1">Membrane</location>
        <topology evidence="1">Multi-pass membrane protein</topology>
    </subcellularLocation>
</comment>
<dbReference type="InterPro" id="IPR005829">
    <property type="entry name" value="Sugar_transporter_CS"/>
</dbReference>
<feature type="transmembrane region" description="Helical" evidence="5">
    <location>
        <begin position="273"/>
        <end position="295"/>
    </location>
</feature>
<feature type="transmembrane region" description="Helical" evidence="5">
    <location>
        <begin position="169"/>
        <end position="191"/>
    </location>
</feature>
<feature type="transmembrane region" description="Helical" evidence="5">
    <location>
        <begin position="431"/>
        <end position="450"/>
    </location>
</feature>
<feature type="transmembrane region" description="Helical" evidence="5">
    <location>
        <begin position="399"/>
        <end position="425"/>
    </location>
</feature>
<evidence type="ECO:0000313" key="7">
    <source>
        <dbReference type="EMBL" id="MBB5424126.1"/>
    </source>
</evidence>
<feature type="transmembrane region" description="Helical" evidence="5">
    <location>
        <begin position="365"/>
        <end position="387"/>
    </location>
</feature>
<sequence>METQYAPTPALKLSFAYYAQELAMNTVNVSALIERQKLGGFALLLIVWCFAIVLIDGYDQVAVAFAAPALIHAWQTSAAGFGRVFGVGLFGVLIGSLLLGFSGDRFGRRPTIICGSIWFGTLTFMCSYASSVEQLTVLRFFAGIGMGGVVPNTVALVSEYAPKARRATWVTLMFSGFSIGAGGGGAVASWLLPRYGWPILFTVGGAAAVVVALASLVLLPESIRFLIVNGRDSHRIRQIAWRLGATDADEDARYVIDDETSARVRPGALFQNGLAVVTPLLWALFILNSLALHFLQNWLPILFGMGTLAPARAAQAAMMFPVGGTVGALALSRFVDRYVTRVLLLLAVAGGPIAASLGMPMPTAWIFAAVFASGVCVIGGQFALYAVSGMVCPTALRSTGVGSAIGIGKLGSVAGSMLGGVLLAMHLPVSTLFVDLASIFVFVALLAAWLGGVRRGTGSAGSSHAQSAME</sequence>
<feature type="transmembrane region" description="Helical" evidence="5">
    <location>
        <begin position="38"/>
        <end position="58"/>
    </location>
</feature>
<dbReference type="Proteomes" id="UP000592780">
    <property type="component" value="Unassembled WGS sequence"/>
</dbReference>
<keyword evidence="8" id="KW-1185">Reference proteome</keyword>
<dbReference type="InterPro" id="IPR036259">
    <property type="entry name" value="MFS_trans_sf"/>
</dbReference>
<name>A0A7W8Q5M4_PARAM</name>
<evidence type="ECO:0000256" key="5">
    <source>
        <dbReference type="SAM" id="Phobius"/>
    </source>
</evidence>
<dbReference type="InterPro" id="IPR020846">
    <property type="entry name" value="MFS_dom"/>
</dbReference>
<reference evidence="7 8" key="1">
    <citation type="submission" date="2020-08" db="EMBL/GenBank/DDBJ databases">
        <title>Genomic Encyclopedia of Type Strains, Phase IV (KMG-V): Genome sequencing to study the core and pangenomes of soil and plant-associated prokaryotes.</title>
        <authorList>
            <person name="Whitman W."/>
        </authorList>
    </citation>
    <scope>NUCLEOTIDE SEQUENCE [LARGE SCALE GENOMIC DNA]</scope>
    <source>
        <strain evidence="7 8">JPY158</strain>
    </source>
</reference>
<dbReference type="Gene3D" id="1.20.1250.20">
    <property type="entry name" value="MFS general substrate transporter like domains"/>
    <property type="match status" value="1"/>
</dbReference>
<dbReference type="Pfam" id="PF07690">
    <property type="entry name" value="MFS_1"/>
    <property type="match status" value="1"/>
</dbReference>
<dbReference type="AlphaFoldDB" id="A0A7W8Q5M4"/>
<dbReference type="PROSITE" id="PS00217">
    <property type="entry name" value="SUGAR_TRANSPORT_2"/>
    <property type="match status" value="1"/>
</dbReference>
<comment type="caution">
    <text evidence="7">The sequence shown here is derived from an EMBL/GenBank/DDBJ whole genome shotgun (WGS) entry which is preliminary data.</text>
</comment>
<organism evidence="7 8">
    <name type="scientific">Paraburkholderia atlantica</name>
    <dbReference type="NCBI Taxonomy" id="2654982"/>
    <lineage>
        <taxon>Bacteria</taxon>
        <taxon>Pseudomonadati</taxon>
        <taxon>Pseudomonadota</taxon>
        <taxon>Betaproteobacteria</taxon>
        <taxon>Burkholderiales</taxon>
        <taxon>Burkholderiaceae</taxon>
        <taxon>Paraburkholderia</taxon>
    </lineage>
</organism>
<keyword evidence="2 5" id="KW-0812">Transmembrane</keyword>
<dbReference type="EMBL" id="JACHDD010000003">
    <property type="protein sequence ID" value="MBB5424126.1"/>
    <property type="molecule type" value="Genomic_DNA"/>
</dbReference>
<accession>A0A7W8Q5M4</accession>
<evidence type="ECO:0000256" key="4">
    <source>
        <dbReference type="ARBA" id="ARBA00023136"/>
    </source>
</evidence>
<dbReference type="PANTHER" id="PTHR23508">
    <property type="entry name" value="CARBOXYLIC ACID TRANSPORTER PROTEIN HOMOLOG"/>
    <property type="match status" value="1"/>
</dbReference>
<gene>
    <name evidence="7" type="ORF">HDG40_002270</name>
</gene>
<feature type="transmembrane region" description="Helical" evidence="5">
    <location>
        <begin position="111"/>
        <end position="131"/>
    </location>
</feature>
<dbReference type="GO" id="GO:0046943">
    <property type="term" value="F:carboxylic acid transmembrane transporter activity"/>
    <property type="evidence" value="ECO:0007669"/>
    <property type="project" value="TreeGrafter"/>
</dbReference>
<feature type="domain" description="Major facilitator superfamily (MFS) profile" evidence="6">
    <location>
        <begin position="45"/>
        <end position="455"/>
    </location>
</feature>
<feature type="transmembrane region" description="Helical" evidence="5">
    <location>
        <begin position="342"/>
        <end position="359"/>
    </location>
</feature>
<feature type="transmembrane region" description="Helical" evidence="5">
    <location>
        <begin position="197"/>
        <end position="219"/>
    </location>
</feature>
<keyword evidence="3 5" id="KW-1133">Transmembrane helix</keyword>
<evidence type="ECO:0000313" key="8">
    <source>
        <dbReference type="Proteomes" id="UP000592780"/>
    </source>
</evidence>
<feature type="transmembrane region" description="Helical" evidence="5">
    <location>
        <begin position="137"/>
        <end position="157"/>
    </location>
</feature>
<feature type="transmembrane region" description="Helical" evidence="5">
    <location>
        <begin position="78"/>
        <end position="99"/>
    </location>
</feature>
<evidence type="ECO:0000256" key="2">
    <source>
        <dbReference type="ARBA" id="ARBA00022692"/>
    </source>
</evidence>